<protein>
    <submittedName>
        <fullName evidence="2">DUF559 domain-containing protein</fullName>
    </submittedName>
</protein>
<name>A0ABX5QJ06_9MICO</name>
<dbReference type="Proteomes" id="UP000285768">
    <property type="component" value="Chromosome"/>
</dbReference>
<sequence length="189" mass="21686">MAAPRGRHVDLPGSARVHWHAPLIPRGPGLLADHLENTLDCVARCRPHDEALAVWDSALQQRLTDYPKLAALPLGPRARKLLLECTPFSDSGLESIFRTRLRWLRIPVRPQCWAHGRRVDFLIGDRLVVQIDGRDHVGRQRTDDNEHDAELRLRGYRVIRVGYEQVVHRWHEVEAMILEALARGLHLAR</sequence>
<feature type="domain" description="DUF559" evidence="1">
    <location>
        <begin position="118"/>
        <end position="181"/>
    </location>
</feature>
<organism evidence="2 3">
    <name type="scientific">Leucobacter muris</name>
    <dbReference type="NCBI Taxonomy" id="1935379"/>
    <lineage>
        <taxon>Bacteria</taxon>
        <taxon>Bacillati</taxon>
        <taxon>Actinomycetota</taxon>
        <taxon>Actinomycetes</taxon>
        <taxon>Micrococcales</taxon>
        <taxon>Microbacteriaceae</taxon>
        <taxon>Leucobacter</taxon>
    </lineage>
</organism>
<accession>A0ABX5QJ06</accession>
<evidence type="ECO:0000313" key="2">
    <source>
        <dbReference type="EMBL" id="QAB19086.1"/>
    </source>
</evidence>
<dbReference type="EMBL" id="CP035037">
    <property type="protein sequence ID" value="QAB19086.1"/>
    <property type="molecule type" value="Genomic_DNA"/>
</dbReference>
<reference evidence="2 3" key="1">
    <citation type="submission" date="2019-01" db="EMBL/GenBank/DDBJ databases">
        <title>Leucobacter muris sp. nov. isolated from the nose of a laboratory mouse.</title>
        <authorList>
            <person name="Benga L."/>
            <person name="Sproeer C."/>
            <person name="Schumann P."/>
            <person name="Verbarg S."/>
            <person name="Bunk B."/>
            <person name="Engelhardt E."/>
            <person name="Benten P.M."/>
            <person name="Sager M."/>
        </authorList>
    </citation>
    <scope>NUCLEOTIDE SEQUENCE [LARGE SCALE GENOMIC DNA]</scope>
    <source>
        <strain evidence="2 3">DSM 101948</strain>
    </source>
</reference>
<evidence type="ECO:0000259" key="1">
    <source>
        <dbReference type="Pfam" id="PF04480"/>
    </source>
</evidence>
<proteinExistence type="predicted"/>
<keyword evidence="3" id="KW-1185">Reference proteome</keyword>
<dbReference type="Pfam" id="PF04480">
    <property type="entry name" value="DUF559"/>
    <property type="match status" value="1"/>
</dbReference>
<evidence type="ECO:0000313" key="3">
    <source>
        <dbReference type="Proteomes" id="UP000285768"/>
    </source>
</evidence>
<dbReference type="Gene3D" id="3.40.960.10">
    <property type="entry name" value="VSR Endonuclease"/>
    <property type="match status" value="1"/>
</dbReference>
<gene>
    <name evidence="2" type="ORF">Leucomu_01450</name>
</gene>
<dbReference type="InterPro" id="IPR007569">
    <property type="entry name" value="DUF559"/>
</dbReference>